<dbReference type="Proteomes" id="UP000186098">
    <property type="component" value="Unassembled WGS sequence"/>
</dbReference>
<organism evidence="1 2">
    <name type="scientific">Phaeovulum vinaykumarii</name>
    <dbReference type="NCBI Taxonomy" id="407234"/>
    <lineage>
        <taxon>Bacteria</taxon>
        <taxon>Pseudomonadati</taxon>
        <taxon>Pseudomonadota</taxon>
        <taxon>Alphaproteobacteria</taxon>
        <taxon>Rhodobacterales</taxon>
        <taxon>Paracoccaceae</taxon>
        <taxon>Phaeovulum</taxon>
    </lineage>
</organism>
<evidence type="ECO:0000313" key="2">
    <source>
        <dbReference type="Proteomes" id="UP000186098"/>
    </source>
</evidence>
<keyword evidence="2" id="KW-1185">Reference proteome</keyword>
<dbReference type="RefSeq" id="WP_143524393.1">
    <property type="nucleotide sequence ID" value="NZ_FTOM01000001.1"/>
</dbReference>
<sequence>MTKLISSNCNASSVQLNIADGLLHFKIAGTNSEKAYTALDVVSVKFVGVKKKKSIWRMIFNHMLSKSIAAGSNLYMDDQRNSYVIGIKFSDGVEIAIRSDSPAVLEALSLLRDQK</sequence>
<proteinExistence type="predicted"/>
<name>A0A1N7JW01_9RHOB</name>
<dbReference type="EMBL" id="FTOM01000001">
    <property type="protein sequence ID" value="SIS53416.1"/>
    <property type="molecule type" value="Genomic_DNA"/>
</dbReference>
<dbReference type="AlphaFoldDB" id="A0A1N7JW01"/>
<dbReference type="STRING" id="407234.SAMN05421795_101377"/>
<accession>A0A1N7JW01</accession>
<reference evidence="2" key="1">
    <citation type="submission" date="2017-01" db="EMBL/GenBank/DDBJ databases">
        <authorList>
            <person name="Varghese N."/>
            <person name="Submissions S."/>
        </authorList>
    </citation>
    <scope>NUCLEOTIDE SEQUENCE [LARGE SCALE GENOMIC DNA]</scope>
    <source>
        <strain evidence="2">DSM 18714</strain>
    </source>
</reference>
<protein>
    <submittedName>
        <fullName evidence="1">Uncharacterized protein</fullName>
    </submittedName>
</protein>
<gene>
    <name evidence="1" type="ORF">SAMN05421795_101377</name>
</gene>
<evidence type="ECO:0000313" key="1">
    <source>
        <dbReference type="EMBL" id="SIS53416.1"/>
    </source>
</evidence>